<dbReference type="Proteomes" id="UP000828390">
    <property type="component" value="Unassembled WGS sequence"/>
</dbReference>
<dbReference type="GO" id="GO:0005634">
    <property type="term" value="C:nucleus"/>
    <property type="evidence" value="ECO:0007669"/>
    <property type="project" value="TreeGrafter"/>
</dbReference>
<keyword evidence="8" id="KW-1185">Reference proteome</keyword>
<evidence type="ECO:0000259" key="6">
    <source>
        <dbReference type="PROSITE" id="PS50089"/>
    </source>
</evidence>
<dbReference type="GO" id="GO:0061630">
    <property type="term" value="F:ubiquitin protein ligase activity"/>
    <property type="evidence" value="ECO:0007669"/>
    <property type="project" value="TreeGrafter"/>
</dbReference>
<evidence type="ECO:0000313" key="8">
    <source>
        <dbReference type="Proteomes" id="UP000828390"/>
    </source>
</evidence>
<dbReference type="OrthoDB" id="21204at2759"/>
<feature type="compositionally biased region" description="Basic and acidic residues" evidence="5">
    <location>
        <begin position="416"/>
        <end position="431"/>
    </location>
</feature>
<feature type="compositionally biased region" description="Low complexity" evidence="5">
    <location>
        <begin position="61"/>
        <end position="74"/>
    </location>
</feature>
<evidence type="ECO:0000256" key="1">
    <source>
        <dbReference type="ARBA" id="ARBA00022723"/>
    </source>
</evidence>
<dbReference type="PANTHER" id="PTHR45931:SF3">
    <property type="entry name" value="RING ZINC FINGER-CONTAINING PROTEIN"/>
    <property type="match status" value="1"/>
</dbReference>
<dbReference type="PROSITE" id="PS50089">
    <property type="entry name" value="ZF_RING_2"/>
    <property type="match status" value="1"/>
</dbReference>
<dbReference type="Gene3D" id="3.30.40.10">
    <property type="entry name" value="Zinc/RING finger domain, C3HC4 (zinc finger)"/>
    <property type="match status" value="1"/>
</dbReference>
<feature type="compositionally biased region" description="Polar residues" evidence="5">
    <location>
        <begin position="27"/>
        <end position="45"/>
    </location>
</feature>
<name>A0A9D4MSI1_DREPO</name>
<dbReference type="CDD" id="cd16465">
    <property type="entry name" value="RING-H2_PJA1_2"/>
    <property type="match status" value="1"/>
</dbReference>
<dbReference type="EMBL" id="JAIWYP010000001">
    <property type="protein sequence ID" value="KAH3881676.1"/>
    <property type="molecule type" value="Genomic_DNA"/>
</dbReference>
<reference evidence="7" key="2">
    <citation type="submission" date="2020-11" db="EMBL/GenBank/DDBJ databases">
        <authorList>
            <person name="McCartney M.A."/>
            <person name="Auch B."/>
            <person name="Kono T."/>
            <person name="Mallez S."/>
            <person name="Becker A."/>
            <person name="Gohl D.M."/>
            <person name="Silverstein K.A.T."/>
            <person name="Koren S."/>
            <person name="Bechman K.B."/>
            <person name="Herman A."/>
            <person name="Abrahante J.E."/>
            <person name="Garbe J."/>
        </authorList>
    </citation>
    <scope>NUCLEOTIDE SEQUENCE</scope>
    <source>
        <strain evidence="7">Duluth1</strain>
        <tissue evidence="7">Whole animal</tissue>
    </source>
</reference>
<feature type="region of interest" description="Disordered" evidence="5">
    <location>
        <begin position="406"/>
        <end position="433"/>
    </location>
</feature>
<reference evidence="7" key="1">
    <citation type="journal article" date="2019" name="bioRxiv">
        <title>The Genome of the Zebra Mussel, Dreissena polymorpha: A Resource for Invasive Species Research.</title>
        <authorList>
            <person name="McCartney M.A."/>
            <person name="Auch B."/>
            <person name="Kono T."/>
            <person name="Mallez S."/>
            <person name="Zhang Y."/>
            <person name="Obille A."/>
            <person name="Becker A."/>
            <person name="Abrahante J.E."/>
            <person name="Garbe J."/>
            <person name="Badalamenti J.P."/>
            <person name="Herman A."/>
            <person name="Mangelson H."/>
            <person name="Liachko I."/>
            <person name="Sullivan S."/>
            <person name="Sone E.D."/>
            <person name="Koren S."/>
            <person name="Silverstein K.A.T."/>
            <person name="Beckman K.B."/>
            <person name="Gohl D.M."/>
        </authorList>
    </citation>
    <scope>NUCLEOTIDE SEQUENCE</scope>
    <source>
        <strain evidence="7">Duluth1</strain>
        <tissue evidence="7">Whole animal</tissue>
    </source>
</reference>
<dbReference type="InterPro" id="IPR051834">
    <property type="entry name" value="RING_finger_E3_ligase"/>
</dbReference>
<comment type="caution">
    <text evidence="7">The sequence shown here is derived from an EMBL/GenBank/DDBJ whole genome shotgun (WGS) entry which is preliminary data.</text>
</comment>
<evidence type="ECO:0000256" key="4">
    <source>
        <dbReference type="PROSITE-ProRule" id="PRU00175"/>
    </source>
</evidence>
<evidence type="ECO:0000313" key="7">
    <source>
        <dbReference type="EMBL" id="KAH3881676.1"/>
    </source>
</evidence>
<accession>A0A9D4MSI1</accession>
<feature type="compositionally biased region" description="Basic and acidic residues" evidence="5">
    <location>
        <begin position="17"/>
        <end position="26"/>
    </location>
</feature>
<evidence type="ECO:0000256" key="5">
    <source>
        <dbReference type="SAM" id="MobiDB-lite"/>
    </source>
</evidence>
<feature type="domain" description="RING-type" evidence="6">
    <location>
        <begin position="843"/>
        <end position="884"/>
    </location>
</feature>
<evidence type="ECO:0000256" key="3">
    <source>
        <dbReference type="ARBA" id="ARBA00022833"/>
    </source>
</evidence>
<dbReference type="InterPro" id="IPR013083">
    <property type="entry name" value="Znf_RING/FYVE/PHD"/>
</dbReference>
<feature type="compositionally biased region" description="Polar residues" evidence="5">
    <location>
        <begin position="332"/>
        <end position="348"/>
    </location>
</feature>
<feature type="compositionally biased region" description="Low complexity" evidence="5">
    <location>
        <begin position="669"/>
        <end position="682"/>
    </location>
</feature>
<feature type="region of interest" description="Disordered" evidence="5">
    <location>
        <begin position="634"/>
        <end position="682"/>
    </location>
</feature>
<dbReference type="InterPro" id="IPR001841">
    <property type="entry name" value="Znf_RING"/>
</dbReference>
<keyword evidence="2 4" id="KW-0863">Zinc-finger</keyword>
<feature type="compositionally biased region" description="Polar residues" evidence="5">
    <location>
        <begin position="136"/>
        <end position="151"/>
    </location>
</feature>
<gene>
    <name evidence="7" type="ORF">DPMN_005603</name>
</gene>
<dbReference type="SUPFAM" id="SSF57850">
    <property type="entry name" value="RING/U-box"/>
    <property type="match status" value="1"/>
</dbReference>
<feature type="compositionally biased region" description="Basic and acidic residues" evidence="5">
    <location>
        <begin position="651"/>
        <end position="667"/>
    </location>
</feature>
<evidence type="ECO:0000256" key="2">
    <source>
        <dbReference type="ARBA" id="ARBA00022771"/>
    </source>
</evidence>
<organism evidence="7 8">
    <name type="scientific">Dreissena polymorpha</name>
    <name type="common">Zebra mussel</name>
    <name type="synonym">Mytilus polymorpha</name>
    <dbReference type="NCBI Taxonomy" id="45954"/>
    <lineage>
        <taxon>Eukaryota</taxon>
        <taxon>Metazoa</taxon>
        <taxon>Spiralia</taxon>
        <taxon>Lophotrochozoa</taxon>
        <taxon>Mollusca</taxon>
        <taxon>Bivalvia</taxon>
        <taxon>Autobranchia</taxon>
        <taxon>Heteroconchia</taxon>
        <taxon>Euheterodonta</taxon>
        <taxon>Imparidentia</taxon>
        <taxon>Neoheterodontei</taxon>
        <taxon>Myida</taxon>
        <taxon>Dreissenoidea</taxon>
        <taxon>Dreissenidae</taxon>
        <taxon>Dreissena</taxon>
    </lineage>
</organism>
<feature type="region of interest" description="Disordered" evidence="5">
    <location>
        <begin position="120"/>
        <end position="151"/>
    </location>
</feature>
<dbReference type="GO" id="GO:0008270">
    <property type="term" value="F:zinc ion binding"/>
    <property type="evidence" value="ECO:0007669"/>
    <property type="project" value="UniProtKB-KW"/>
</dbReference>
<keyword evidence="1" id="KW-0479">Metal-binding</keyword>
<dbReference type="GO" id="GO:0006511">
    <property type="term" value="P:ubiquitin-dependent protein catabolic process"/>
    <property type="evidence" value="ECO:0007669"/>
    <property type="project" value="TreeGrafter"/>
</dbReference>
<dbReference type="Pfam" id="PF13639">
    <property type="entry name" value="zf-RING_2"/>
    <property type="match status" value="1"/>
</dbReference>
<feature type="region of interest" description="Disordered" evidence="5">
    <location>
        <begin position="320"/>
        <end position="348"/>
    </location>
</feature>
<dbReference type="AlphaFoldDB" id="A0A9D4MSI1"/>
<feature type="region of interest" description="Disordered" evidence="5">
    <location>
        <begin position="1"/>
        <end position="80"/>
    </location>
</feature>
<protein>
    <recommendedName>
        <fullName evidence="6">RING-type domain-containing protein</fullName>
    </recommendedName>
</protein>
<proteinExistence type="predicted"/>
<dbReference type="PANTHER" id="PTHR45931">
    <property type="entry name" value="SI:CH211-59O9.10"/>
    <property type="match status" value="1"/>
</dbReference>
<sequence length="893" mass="99727">MDEGCGGARPKNLYNLEKNRKTKDGNPTESSSSIKLSETRSSNKNSHNDKHKCNAKHVNVKNTSSNDKSSLSKGSSHDIVKAKEQEYLTAKERWKKSGLALRRYIAEKLGFKNEKKIKVPVSEGDTEASNREVVPSKSSNEKSQPFSTASISDSHLYKKPLPLTEMSRSKSFLEKIGFRQDKRTVDNAKHKANNNKDFELEDMENSSCCMDLSTWSEGSYGFGRQDCSDIQSSCDGFVKSSGAKAKVKTDGSQCSGTSTKKCLKLNSSKKEKTEKIKNTTKKRKEKTQAKCTFDFVSEGNLAGGEFIYDPVRDEIICRKIERDSPPSPPDIGSQNGARSSQRHMSSAMSNAVAGLQYAIPYLPERFRRLGTTSETHDTNTELSAPPESATRLDLHTKAESVNSRNITKTNKKPVPKRRDYVVRDNVDKTAAKDNNLPVKTHRQNNKHKKENEDEEHWKKRLESWANAGASVNEVRSDDNELNGRLFALSSIRDEKSDDALFENEYAGQQAFESSLEDPFHVRERNRNNSIDLCTGLLDLVNDIDEPLTDPEGSNSGANVCQRAFDRRFLNNSSHSSVSNHRLCSSCMRGICLCHDGCFVPCGEDGLECRSSDDDLDQKYVEQILERSRHRSSGDSFELSFRNNLSSPLEEPSSKSRDSSDRPSKCAFEDVSSPGSGFSSLDSSLDADDEFECECEHCQMMRSSHNHYTEQLALTQPLSLDLSERSQGGYASAGHDSGLHFSFGDPNMNSRSGDSSFDSLSRRMFLDDYDYLLMERPESELDWHWLTIDNTPLSVMLEDVIQQMLSVQPDLLSEQAAPPASSSVIDSLPTICLTQELIEQHQCCAICLCPCELEELMTQLLCQHIFHPLCIQAWLCKSGTCPVCRGKVGAPVQS</sequence>
<keyword evidence="3" id="KW-0862">Zinc</keyword>